<organism evidence="1 2">
    <name type="scientific">Streptomyces bauhiniae</name>
    <dbReference type="NCBI Taxonomy" id="2340725"/>
    <lineage>
        <taxon>Bacteria</taxon>
        <taxon>Bacillati</taxon>
        <taxon>Actinomycetota</taxon>
        <taxon>Actinomycetes</taxon>
        <taxon>Kitasatosporales</taxon>
        <taxon>Streptomycetaceae</taxon>
        <taxon>Streptomyces</taxon>
    </lineage>
</organism>
<keyword evidence="2" id="KW-1185">Reference proteome</keyword>
<name>A0A4Z1DB70_9ACTN</name>
<dbReference type="EMBL" id="SRRT01000002">
    <property type="protein sequence ID" value="TGN79977.1"/>
    <property type="molecule type" value="Genomic_DNA"/>
</dbReference>
<dbReference type="AlphaFoldDB" id="A0A4Z1DB70"/>
<accession>A0A4Z1DB70</accession>
<evidence type="ECO:0000313" key="1">
    <source>
        <dbReference type="EMBL" id="TGN79977.1"/>
    </source>
</evidence>
<proteinExistence type="predicted"/>
<dbReference type="Proteomes" id="UP000298159">
    <property type="component" value="Unassembled WGS sequence"/>
</dbReference>
<sequence length="45" mass="4571">MTDGLKGYAGYSDVRIWSAAGATYGPAAVLCSSVSPVYVTAVSVE</sequence>
<gene>
    <name evidence="1" type="ORF">E5083_09515</name>
</gene>
<comment type="caution">
    <text evidence="1">The sequence shown here is derived from an EMBL/GenBank/DDBJ whole genome shotgun (WGS) entry which is preliminary data.</text>
</comment>
<evidence type="ECO:0000313" key="2">
    <source>
        <dbReference type="Proteomes" id="UP000298159"/>
    </source>
</evidence>
<protein>
    <submittedName>
        <fullName evidence="1">Uncharacterized protein</fullName>
    </submittedName>
</protein>
<dbReference type="RefSeq" id="WP_135785298.1">
    <property type="nucleotide sequence ID" value="NZ_SRRT01000002.1"/>
</dbReference>
<dbReference type="GeneID" id="300273307"/>
<reference evidence="1 2" key="1">
    <citation type="submission" date="2019-04" db="EMBL/GenBank/DDBJ databases">
        <title>Streptomyces sp. nov. Bv016 isolated from bark of Buahinia variegata.</title>
        <authorList>
            <person name="Kanchanasin P."/>
            <person name="Tanasupawat S."/>
            <person name="Yuki M."/>
            <person name="Kudo T."/>
        </authorList>
    </citation>
    <scope>NUCLEOTIDE SEQUENCE [LARGE SCALE GENOMIC DNA]</scope>
    <source>
        <strain evidence="1 2">Bv016</strain>
    </source>
</reference>